<name>A0A1J1I5K8_9DIPT</name>
<evidence type="ECO:0000313" key="4">
    <source>
        <dbReference type="Proteomes" id="UP000183832"/>
    </source>
</evidence>
<dbReference type="Proteomes" id="UP000183832">
    <property type="component" value="Unassembled WGS sequence"/>
</dbReference>
<feature type="region of interest" description="Disordered" evidence="1">
    <location>
        <begin position="129"/>
        <end position="171"/>
    </location>
</feature>
<sequence length="182" mass="20405">MTSSDDGLTAIIFAVSLCATILLVICVILYCAFLQHEEDSRRESECRGRGRMMSCSVVPGTSHCINSCGHTFMQLNRLHQENQLINNSSNSNRNQNVIIRTIQPSCREIDTNSNRNLRIPPSNNNCVGGFENSSPVTNISRSSNHQTRQHQSNSQTILNIPNNTPPSYEDPPSYCEFFEQPE</sequence>
<protein>
    <submittedName>
        <fullName evidence="3">CLUMA_CG007729, isoform A</fullName>
    </submittedName>
</protein>
<evidence type="ECO:0000313" key="3">
    <source>
        <dbReference type="EMBL" id="CRK94214.1"/>
    </source>
</evidence>
<evidence type="ECO:0000256" key="2">
    <source>
        <dbReference type="SAM" id="Phobius"/>
    </source>
</evidence>
<accession>A0A1J1I5K8</accession>
<keyword evidence="2" id="KW-0812">Transmembrane</keyword>
<keyword evidence="4" id="KW-1185">Reference proteome</keyword>
<reference evidence="3 4" key="1">
    <citation type="submission" date="2015-04" db="EMBL/GenBank/DDBJ databases">
        <authorList>
            <person name="Syromyatnikov M.Y."/>
            <person name="Popov V.N."/>
        </authorList>
    </citation>
    <scope>NUCLEOTIDE SEQUENCE [LARGE SCALE GENOMIC DNA]</scope>
</reference>
<dbReference type="AlphaFoldDB" id="A0A1J1I5K8"/>
<gene>
    <name evidence="3" type="ORF">CLUMA_CG007729</name>
</gene>
<keyword evidence="2" id="KW-0472">Membrane</keyword>
<feature type="compositionally biased region" description="Polar residues" evidence="1">
    <location>
        <begin position="129"/>
        <end position="166"/>
    </location>
</feature>
<keyword evidence="2" id="KW-1133">Transmembrane helix</keyword>
<feature type="transmembrane region" description="Helical" evidence="2">
    <location>
        <begin position="12"/>
        <end position="33"/>
    </location>
</feature>
<evidence type="ECO:0000256" key="1">
    <source>
        <dbReference type="SAM" id="MobiDB-lite"/>
    </source>
</evidence>
<organism evidence="3 4">
    <name type="scientific">Clunio marinus</name>
    <dbReference type="NCBI Taxonomy" id="568069"/>
    <lineage>
        <taxon>Eukaryota</taxon>
        <taxon>Metazoa</taxon>
        <taxon>Ecdysozoa</taxon>
        <taxon>Arthropoda</taxon>
        <taxon>Hexapoda</taxon>
        <taxon>Insecta</taxon>
        <taxon>Pterygota</taxon>
        <taxon>Neoptera</taxon>
        <taxon>Endopterygota</taxon>
        <taxon>Diptera</taxon>
        <taxon>Nematocera</taxon>
        <taxon>Chironomoidea</taxon>
        <taxon>Chironomidae</taxon>
        <taxon>Clunio</taxon>
    </lineage>
</organism>
<proteinExistence type="predicted"/>
<dbReference type="EMBL" id="CVRI01000038">
    <property type="protein sequence ID" value="CRK94214.1"/>
    <property type="molecule type" value="Genomic_DNA"/>
</dbReference>